<protein>
    <submittedName>
        <fullName evidence="2">Uncharacterized protein</fullName>
    </submittedName>
</protein>
<evidence type="ECO:0000313" key="3">
    <source>
        <dbReference type="Proteomes" id="UP001319882"/>
    </source>
</evidence>
<feature type="transmembrane region" description="Helical" evidence="1">
    <location>
        <begin position="21"/>
        <end position="41"/>
    </location>
</feature>
<proteinExistence type="predicted"/>
<evidence type="ECO:0000256" key="1">
    <source>
        <dbReference type="SAM" id="Phobius"/>
    </source>
</evidence>
<reference evidence="2 3" key="1">
    <citation type="journal article" date="2021" name="Sci. Rep.">
        <title>Genome analysis of a halophilic bacterium Halomonas malpeensis YU-PRIM-29(T) reveals its exopolysaccharide and pigment producing capabilities.</title>
        <authorList>
            <person name="Athmika"/>
            <person name="Ghate S.D."/>
            <person name="Arun A.B."/>
            <person name="Rao S.S."/>
            <person name="Kumar S.T.A."/>
            <person name="Kandiyil M.K."/>
            <person name="Saptami K."/>
            <person name="Rekha P.D."/>
        </authorList>
    </citation>
    <scope>NUCLEOTIDE SEQUENCE [LARGE SCALE GENOMIC DNA]</scope>
    <source>
        <strain evidence="3">prim 29</strain>
    </source>
</reference>
<keyword evidence="1" id="KW-0812">Transmembrane</keyword>
<feature type="transmembrane region" description="Helical" evidence="1">
    <location>
        <begin position="61"/>
        <end position="82"/>
    </location>
</feature>
<dbReference type="EMBL" id="WHVL01000001">
    <property type="protein sequence ID" value="MCB8887953.1"/>
    <property type="molecule type" value="Genomic_DNA"/>
</dbReference>
<organism evidence="2 3">
    <name type="scientific">Vreelandella malpeensis</name>
    <dbReference type="NCBI Taxonomy" id="1172368"/>
    <lineage>
        <taxon>Bacteria</taxon>
        <taxon>Pseudomonadati</taxon>
        <taxon>Pseudomonadota</taxon>
        <taxon>Gammaproteobacteria</taxon>
        <taxon>Oceanospirillales</taxon>
        <taxon>Halomonadaceae</taxon>
        <taxon>Vreelandella</taxon>
    </lineage>
</organism>
<gene>
    <name evidence="2" type="ORF">GEV37_02265</name>
</gene>
<keyword evidence="3" id="KW-1185">Reference proteome</keyword>
<feature type="transmembrane region" description="Helical" evidence="1">
    <location>
        <begin position="89"/>
        <end position="110"/>
    </location>
</feature>
<dbReference type="RefSeq" id="WP_227388553.1">
    <property type="nucleotide sequence ID" value="NZ_JBHSCJ010000003.1"/>
</dbReference>
<feature type="transmembrane region" description="Helical" evidence="1">
    <location>
        <begin position="122"/>
        <end position="144"/>
    </location>
</feature>
<sequence>MSKTNFLKKLQINPIWQSLSEAIFMVLFTFLPVALIAIPLADRNDQFQNYSFTSVFLSYWSSGQITLPVLGLCGAIAALLVTNFKKLNGCWFFCAIILCALPSLICGYILSESNGFSKELYSSVTTFGFFLYFIVLLFWLFLLIKSRASIPKNNFEDRAKNILNERNKMAQGN</sequence>
<comment type="caution">
    <text evidence="2">The sequence shown here is derived from an EMBL/GenBank/DDBJ whole genome shotgun (WGS) entry which is preliminary data.</text>
</comment>
<evidence type="ECO:0000313" key="2">
    <source>
        <dbReference type="EMBL" id="MCB8887953.1"/>
    </source>
</evidence>
<accession>A0ABS8DPJ9</accession>
<keyword evidence="1" id="KW-0472">Membrane</keyword>
<name>A0ABS8DPJ9_9GAMM</name>
<keyword evidence="1" id="KW-1133">Transmembrane helix</keyword>
<dbReference type="Proteomes" id="UP001319882">
    <property type="component" value="Unassembled WGS sequence"/>
</dbReference>